<evidence type="ECO:0000313" key="1">
    <source>
        <dbReference type="EMBL" id="KAL2501431.1"/>
    </source>
</evidence>
<gene>
    <name evidence="1" type="ORF">Fot_35279</name>
</gene>
<comment type="caution">
    <text evidence="1">The sequence shown here is derived from an EMBL/GenBank/DDBJ whole genome shotgun (WGS) entry which is preliminary data.</text>
</comment>
<protein>
    <submittedName>
        <fullName evidence="1">Uncharacterized protein</fullName>
    </submittedName>
</protein>
<dbReference type="EMBL" id="JBFOLJ010000010">
    <property type="protein sequence ID" value="KAL2501431.1"/>
    <property type="molecule type" value="Genomic_DNA"/>
</dbReference>
<sequence>MASVPQVRALHSCEAKDFLRWLAYCEVVGNVGFQFHLTNFPCLPILDFFKNFSSFQGFMPAEVKVKKMGTGGNPRDEEALVEGMADPQDDVGGGDKAYTVNVDNVESGMERPSTWVTSEVDSVITEDVMLGL</sequence>
<dbReference type="AlphaFoldDB" id="A0ABD1SL39"/>
<keyword evidence="2" id="KW-1185">Reference proteome</keyword>
<dbReference type="Proteomes" id="UP001604277">
    <property type="component" value="Unassembled WGS sequence"/>
</dbReference>
<accession>A0ABD1SL39</accession>
<proteinExistence type="predicted"/>
<reference evidence="2" key="1">
    <citation type="submission" date="2024-07" db="EMBL/GenBank/DDBJ databases">
        <title>Two chromosome-level genome assemblies of Korean endemic species Abeliophyllum distichum and Forsythia ovata (Oleaceae).</title>
        <authorList>
            <person name="Jang H."/>
        </authorList>
    </citation>
    <scope>NUCLEOTIDE SEQUENCE [LARGE SCALE GENOMIC DNA]</scope>
</reference>
<name>A0ABD1SL39_9LAMI</name>
<organism evidence="1 2">
    <name type="scientific">Forsythia ovata</name>
    <dbReference type="NCBI Taxonomy" id="205694"/>
    <lineage>
        <taxon>Eukaryota</taxon>
        <taxon>Viridiplantae</taxon>
        <taxon>Streptophyta</taxon>
        <taxon>Embryophyta</taxon>
        <taxon>Tracheophyta</taxon>
        <taxon>Spermatophyta</taxon>
        <taxon>Magnoliopsida</taxon>
        <taxon>eudicotyledons</taxon>
        <taxon>Gunneridae</taxon>
        <taxon>Pentapetalae</taxon>
        <taxon>asterids</taxon>
        <taxon>lamiids</taxon>
        <taxon>Lamiales</taxon>
        <taxon>Oleaceae</taxon>
        <taxon>Forsythieae</taxon>
        <taxon>Forsythia</taxon>
    </lineage>
</organism>
<evidence type="ECO:0000313" key="2">
    <source>
        <dbReference type="Proteomes" id="UP001604277"/>
    </source>
</evidence>